<proteinExistence type="predicted"/>
<accession>A0AA39VTG7</accession>
<evidence type="ECO:0000313" key="3">
    <source>
        <dbReference type="Proteomes" id="UP001168877"/>
    </source>
</evidence>
<reference evidence="2" key="1">
    <citation type="journal article" date="2022" name="Plant J.">
        <title>Strategies of tolerance reflected in two North American maple genomes.</title>
        <authorList>
            <person name="McEvoy S.L."/>
            <person name="Sezen U.U."/>
            <person name="Trouern-Trend A."/>
            <person name="McMahon S.M."/>
            <person name="Schaberg P.G."/>
            <person name="Yang J."/>
            <person name="Wegrzyn J.L."/>
            <person name="Swenson N.G."/>
        </authorList>
    </citation>
    <scope>NUCLEOTIDE SEQUENCE</scope>
    <source>
        <strain evidence="2">NS2018</strain>
    </source>
</reference>
<dbReference type="Gene3D" id="3.30.300.130">
    <property type="entry name" value="Fe-S cluster assembly (FSCA)"/>
    <property type="match status" value="1"/>
</dbReference>
<dbReference type="SUPFAM" id="SSF117916">
    <property type="entry name" value="Fe-S cluster assembly (FSCA) domain-like"/>
    <property type="match status" value="1"/>
</dbReference>
<evidence type="ECO:0000256" key="1">
    <source>
        <dbReference type="SAM" id="MobiDB-lite"/>
    </source>
</evidence>
<dbReference type="InterPro" id="IPR034904">
    <property type="entry name" value="FSCA_dom_sf"/>
</dbReference>
<sequence>MLKCDVVEPEEQTITRFLGGLKKCISDVIRLQPYWTFNDVRKLAISVEQQQRDQQGSSNLRPNAPLKGLQPSKTEGKSDKPTIVKAVATPDSAVELPLTAENVENVLDEVRLYLIADGGNVALHEIDGNIG</sequence>
<dbReference type="EMBL" id="JAUESC010000381">
    <property type="protein sequence ID" value="KAK0590008.1"/>
    <property type="molecule type" value="Genomic_DNA"/>
</dbReference>
<dbReference type="AlphaFoldDB" id="A0AA39VTG7"/>
<organism evidence="2 3">
    <name type="scientific">Acer saccharum</name>
    <name type="common">Sugar maple</name>
    <dbReference type="NCBI Taxonomy" id="4024"/>
    <lineage>
        <taxon>Eukaryota</taxon>
        <taxon>Viridiplantae</taxon>
        <taxon>Streptophyta</taxon>
        <taxon>Embryophyta</taxon>
        <taxon>Tracheophyta</taxon>
        <taxon>Spermatophyta</taxon>
        <taxon>Magnoliopsida</taxon>
        <taxon>eudicotyledons</taxon>
        <taxon>Gunneridae</taxon>
        <taxon>Pentapetalae</taxon>
        <taxon>rosids</taxon>
        <taxon>malvids</taxon>
        <taxon>Sapindales</taxon>
        <taxon>Sapindaceae</taxon>
        <taxon>Hippocastanoideae</taxon>
        <taxon>Acereae</taxon>
        <taxon>Acer</taxon>
    </lineage>
</organism>
<comment type="caution">
    <text evidence="2">The sequence shown here is derived from an EMBL/GenBank/DDBJ whole genome shotgun (WGS) entry which is preliminary data.</text>
</comment>
<gene>
    <name evidence="2" type="ORF">LWI29_021459</name>
</gene>
<reference evidence="2" key="2">
    <citation type="submission" date="2023-06" db="EMBL/GenBank/DDBJ databases">
        <authorList>
            <person name="Swenson N.G."/>
            <person name="Wegrzyn J.L."/>
            <person name="Mcevoy S.L."/>
        </authorList>
    </citation>
    <scope>NUCLEOTIDE SEQUENCE</scope>
    <source>
        <strain evidence="2">NS2018</strain>
        <tissue evidence="2">Leaf</tissue>
    </source>
</reference>
<evidence type="ECO:0000313" key="2">
    <source>
        <dbReference type="EMBL" id="KAK0590008.1"/>
    </source>
</evidence>
<feature type="compositionally biased region" description="Polar residues" evidence="1">
    <location>
        <begin position="48"/>
        <end position="61"/>
    </location>
</feature>
<keyword evidence="3" id="KW-1185">Reference proteome</keyword>
<feature type="region of interest" description="Disordered" evidence="1">
    <location>
        <begin position="48"/>
        <end position="81"/>
    </location>
</feature>
<dbReference type="Proteomes" id="UP001168877">
    <property type="component" value="Unassembled WGS sequence"/>
</dbReference>
<protein>
    <submittedName>
        <fullName evidence="2">Uncharacterized protein</fullName>
    </submittedName>
</protein>
<name>A0AA39VTG7_ACESA</name>